<name>A0A1E5D6W0_9VIBR</name>
<organism evidence="4 5">
    <name type="scientific">Vibrio genomosp. F6 str. FF-238</name>
    <dbReference type="NCBI Taxonomy" id="1191298"/>
    <lineage>
        <taxon>Bacteria</taxon>
        <taxon>Pseudomonadati</taxon>
        <taxon>Pseudomonadota</taxon>
        <taxon>Gammaproteobacteria</taxon>
        <taxon>Vibrionales</taxon>
        <taxon>Vibrionaceae</taxon>
        <taxon>Vibrio</taxon>
    </lineage>
</organism>
<evidence type="ECO:0000256" key="2">
    <source>
        <dbReference type="ARBA" id="ARBA00023027"/>
    </source>
</evidence>
<dbReference type="SUPFAM" id="SSF52283">
    <property type="entry name" value="Formate/glycerate dehydrogenase catalytic domain-like"/>
    <property type="match status" value="1"/>
</dbReference>
<dbReference type="AlphaFoldDB" id="A0A1E5D6W0"/>
<dbReference type="FunFam" id="3.40.50.720:FF:000363">
    <property type="entry name" value="D-isomer specific 2-hydroxyacid dehydrogenase"/>
    <property type="match status" value="1"/>
</dbReference>
<dbReference type="GO" id="GO:0051287">
    <property type="term" value="F:NAD binding"/>
    <property type="evidence" value="ECO:0007669"/>
    <property type="project" value="InterPro"/>
</dbReference>
<reference evidence="4 5" key="1">
    <citation type="journal article" date="2012" name="Science">
        <title>Ecological populations of bacteria act as socially cohesive units of antibiotic production and resistance.</title>
        <authorList>
            <person name="Cordero O.X."/>
            <person name="Wildschutte H."/>
            <person name="Kirkup B."/>
            <person name="Proehl S."/>
            <person name="Ngo L."/>
            <person name="Hussain F."/>
            <person name="Le Roux F."/>
            <person name="Mincer T."/>
            <person name="Polz M.F."/>
        </authorList>
    </citation>
    <scope>NUCLEOTIDE SEQUENCE [LARGE SCALE GENOMIC DNA]</scope>
    <source>
        <strain evidence="4 5">FF-238</strain>
    </source>
</reference>
<dbReference type="GO" id="GO:0016491">
    <property type="term" value="F:oxidoreductase activity"/>
    <property type="evidence" value="ECO:0007669"/>
    <property type="project" value="UniProtKB-KW"/>
</dbReference>
<dbReference type="InterPro" id="IPR006140">
    <property type="entry name" value="D-isomer_DH_NAD-bd"/>
</dbReference>
<feature type="domain" description="D-isomer specific 2-hydroxyacid dehydrogenase NAD-binding" evidence="3">
    <location>
        <begin position="100"/>
        <end position="279"/>
    </location>
</feature>
<evidence type="ECO:0000259" key="3">
    <source>
        <dbReference type="Pfam" id="PF02826"/>
    </source>
</evidence>
<dbReference type="PANTHER" id="PTHR43333:SF1">
    <property type="entry name" value="D-ISOMER SPECIFIC 2-HYDROXYACID DEHYDROGENASE NAD-BINDING DOMAIN-CONTAINING PROTEIN"/>
    <property type="match status" value="1"/>
</dbReference>
<accession>A0A1E5D6W0</accession>
<keyword evidence="5" id="KW-1185">Reference proteome</keyword>
<protein>
    <submittedName>
        <fullName evidence="4">2-ketoacid reductase</fullName>
    </submittedName>
</protein>
<dbReference type="PANTHER" id="PTHR43333">
    <property type="entry name" value="2-HACID_DH_C DOMAIN-CONTAINING PROTEIN"/>
    <property type="match status" value="1"/>
</dbReference>
<dbReference type="SUPFAM" id="SSF51735">
    <property type="entry name" value="NAD(P)-binding Rossmann-fold domains"/>
    <property type="match status" value="1"/>
</dbReference>
<comment type="caution">
    <text evidence="4">The sequence shown here is derived from an EMBL/GenBank/DDBJ whole genome shotgun (WGS) entry which is preliminary data.</text>
</comment>
<dbReference type="Proteomes" id="UP000094165">
    <property type="component" value="Unassembled WGS sequence"/>
</dbReference>
<dbReference type="EMBL" id="AJYW02000026">
    <property type="protein sequence ID" value="OEE79364.1"/>
    <property type="molecule type" value="Genomic_DNA"/>
</dbReference>
<dbReference type="Gene3D" id="3.40.50.720">
    <property type="entry name" value="NAD(P)-binding Rossmann-like Domain"/>
    <property type="match status" value="2"/>
</dbReference>
<gene>
    <name evidence="4" type="ORF">A130_11560</name>
</gene>
<sequence>MNNFSNKLYILTEHDDTYKQLIQNQSLPDLEICEDPAQAEIVLASPPLAAAKLNEFTQLDWLQSTYAGINALVSGDLRQDYTLTNIKGIFGPAIAEYVLGYSMSHYRHFALYHQQQAKQQWQPHFYQSLTGKVMVILGTGSIGSHLAQTASALGLHTIGINRTGIPTKNLSVNEKFSFKDTFHINEIKAAFQQADIIVNTLPATENTRSLLNEETLSYCKRALLFNVGRGETLDNKSLLLALKNGWIEHAFLDVFENEPLSPTHPFWKLNQITVTPHIAALSEPRQVVNIFAHNYQLWRDGFQLNNIIDFDKGY</sequence>
<proteinExistence type="predicted"/>
<evidence type="ECO:0000313" key="4">
    <source>
        <dbReference type="EMBL" id="OEE79364.1"/>
    </source>
</evidence>
<keyword evidence="2" id="KW-0520">NAD</keyword>
<evidence type="ECO:0000313" key="5">
    <source>
        <dbReference type="Proteomes" id="UP000094165"/>
    </source>
</evidence>
<dbReference type="InterPro" id="IPR036291">
    <property type="entry name" value="NAD(P)-bd_dom_sf"/>
</dbReference>
<dbReference type="RefSeq" id="WP_017053187.1">
    <property type="nucleotide sequence ID" value="NZ_AJYW02000026.1"/>
</dbReference>
<keyword evidence="1" id="KW-0560">Oxidoreductase</keyword>
<evidence type="ECO:0000256" key="1">
    <source>
        <dbReference type="ARBA" id="ARBA00023002"/>
    </source>
</evidence>
<dbReference type="CDD" id="cd05300">
    <property type="entry name" value="2-Hacid_dh_1"/>
    <property type="match status" value="1"/>
</dbReference>
<dbReference type="Pfam" id="PF02826">
    <property type="entry name" value="2-Hacid_dh_C"/>
    <property type="match status" value="1"/>
</dbReference>